<dbReference type="EMBL" id="KV441398">
    <property type="protein sequence ID" value="OAF58098.1"/>
    <property type="molecule type" value="Genomic_DNA"/>
</dbReference>
<dbReference type="PANTHER" id="PTHR42686">
    <property type="entry name" value="GH17980P-RELATED"/>
    <property type="match status" value="1"/>
</dbReference>
<dbReference type="CDD" id="cd19164">
    <property type="entry name" value="AKR_ARA2"/>
    <property type="match status" value="1"/>
</dbReference>
<accession>A0A177A7G0</accession>
<dbReference type="eggNOG" id="KOG1576">
    <property type="taxonomic scope" value="Eukaryota"/>
</dbReference>
<dbReference type="Pfam" id="PF00248">
    <property type="entry name" value="Aldo_ket_red"/>
    <property type="match status" value="1"/>
</dbReference>
<dbReference type="GO" id="GO:0070485">
    <property type="term" value="P:dehydro-D-arabinono-1,4-lactone biosynthetic process"/>
    <property type="evidence" value="ECO:0007669"/>
    <property type="project" value="TreeGrafter"/>
</dbReference>
<gene>
    <name evidence="3" type="ORF">VC83_05399</name>
</gene>
<dbReference type="Proteomes" id="UP000077154">
    <property type="component" value="Unassembled WGS sequence"/>
</dbReference>
<dbReference type="Gene3D" id="3.20.20.100">
    <property type="entry name" value="NADP-dependent oxidoreductase domain"/>
    <property type="match status" value="1"/>
</dbReference>
<dbReference type="InterPro" id="IPR020471">
    <property type="entry name" value="AKR"/>
</dbReference>
<feature type="domain" description="NADP-dependent oxidoreductase" evidence="2">
    <location>
        <begin position="14"/>
        <end position="314"/>
    </location>
</feature>
<dbReference type="FunFam" id="3.20.20.100:FF:000037">
    <property type="entry name" value="L-galactose dehydrogenase (L-GalDH)"/>
    <property type="match status" value="1"/>
</dbReference>
<dbReference type="GO" id="GO:0005829">
    <property type="term" value="C:cytosol"/>
    <property type="evidence" value="ECO:0007669"/>
    <property type="project" value="TreeGrafter"/>
</dbReference>
<evidence type="ECO:0000259" key="2">
    <source>
        <dbReference type="Pfam" id="PF00248"/>
    </source>
</evidence>
<keyword evidence="1" id="KW-0560">Oxidoreductase</keyword>
<dbReference type="InterPro" id="IPR023210">
    <property type="entry name" value="NADP_OxRdtase_dom"/>
</dbReference>
<dbReference type="RefSeq" id="XP_024323383.1">
    <property type="nucleotide sequence ID" value="XM_024469021.1"/>
</dbReference>
<evidence type="ECO:0000256" key="1">
    <source>
        <dbReference type="ARBA" id="ARBA00023002"/>
    </source>
</evidence>
<evidence type="ECO:0000313" key="3">
    <source>
        <dbReference type="EMBL" id="OAF58098.1"/>
    </source>
</evidence>
<dbReference type="SUPFAM" id="SSF51430">
    <property type="entry name" value="NAD(P)-linked oxidoreductase"/>
    <property type="match status" value="1"/>
</dbReference>
<dbReference type="VEuPathDB" id="FungiDB:GMDG_03673"/>
<dbReference type="PANTHER" id="PTHR42686:SF1">
    <property type="entry name" value="GH17980P-RELATED"/>
    <property type="match status" value="1"/>
</dbReference>
<protein>
    <recommendedName>
        <fullName evidence="2">NADP-dependent oxidoreductase domain-containing protein</fullName>
    </recommendedName>
</protein>
<reference evidence="3" key="1">
    <citation type="submission" date="2016-03" db="EMBL/GenBank/DDBJ databases">
        <title>Updated assembly of Pseudogymnoascus destructans, the fungus causing white-nose syndrome of bats.</title>
        <authorList>
            <person name="Palmer J.M."/>
            <person name="Drees K.P."/>
            <person name="Foster J.T."/>
            <person name="Lindner D.L."/>
        </authorList>
    </citation>
    <scope>NUCLEOTIDE SEQUENCE [LARGE SCALE GENOMIC DNA]</scope>
    <source>
        <strain evidence="3">20631-21</strain>
    </source>
</reference>
<proteinExistence type="predicted"/>
<sequence>MPKTTPPLADVIPPLIFGTAVFNHQYNSDPFSLPSTTLVHHALSSGISGFDTSPYYGPSEEILGAALIAPIAETKAPFPRDQYTILTKVGRIAADEFDYSPEWIRKSIAHSLQRLHTDYLDVVYCHDVEFVTPAEALGAIKELRRIRDEDGSIKYVGISGFPVGTLCGLAEMILRETGEPLDIVQSYGNYTVQNQTLKNEGVQRFKAAGVDVIPNASILGMGLLRTQGVPIGSMGNWHPAPDGLRDVCKDAVRVCQEKSETLENVATRWSLEHWLMDGADVGTASSGVDGQKIGVSVIGVSNLVELERALKVWQSVQDGVKSGVEESRKTGSLNRRRHIDEIVVGIHAVLGKWRNFAWDSPGAEFVNKAAK</sequence>
<dbReference type="InterPro" id="IPR044480">
    <property type="entry name" value="Ara2-like"/>
</dbReference>
<dbReference type="InterPro" id="IPR036812">
    <property type="entry name" value="NAD(P)_OxRdtase_dom_sf"/>
</dbReference>
<dbReference type="AlphaFoldDB" id="A0A177A7G0"/>
<dbReference type="GO" id="GO:0045290">
    <property type="term" value="F:D-arabinose 1-dehydrogenase [NAD(P)+] activity"/>
    <property type="evidence" value="ECO:0007669"/>
    <property type="project" value="InterPro"/>
</dbReference>
<dbReference type="GeneID" id="36288465"/>
<name>A0A177A7G0_9PEZI</name>
<dbReference type="OrthoDB" id="5286008at2759"/>
<organism evidence="3">
    <name type="scientific">Pseudogymnoascus destructans</name>
    <dbReference type="NCBI Taxonomy" id="655981"/>
    <lineage>
        <taxon>Eukaryota</taxon>
        <taxon>Fungi</taxon>
        <taxon>Dikarya</taxon>
        <taxon>Ascomycota</taxon>
        <taxon>Pezizomycotina</taxon>
        <taxon>Leotiomycetes</taxon>
        <taxon>Thelebolales</taxon>
        <taxon>Thelebolaceae</taxon>
        <taxon>Pseudogymnoascus</taxon>
    </lineage>
</organism>